<comment type="caution">
    <text evidence="1">The sequence shown here is derived from an EMBL/GenBank/DDBJ whole genome shotgun (WGS) entry which is preliminary data.</text>
</comment>
<dbReference type="AlphaFoldDB" id="A0A8K0P1X5"/>
<reference evidence="1" key="2">
    <citation type="submission" date="2017-10" db="EMBL/GenBank/DDBJ databases">
        <title>Ladona fulva Genome sequencing and assembly.</title>
        <authorList>
            <person name="Murali S."/>
            <person name="Richards S."/>
            <person name="Bandaranaike D."/>
            <person name="Bellair M."/>
            <person name="Blankenburg K."/>
            <person name="Chao H."/>
            <person name="Dinh H."/>
            <person name="Doddapaneni H."/>
            <person name="Dugan-Rocha S."/>
            <person name="Elkadiri S."/>
            <person name="Gnanaolivu R."/>
            <person name="Hernandez B."/>
            <person name="Skinner E."/>
            <person name="Javaid M."/>
            <person name="Lee S."/>
            <person name="Li M."/>
            <person name="Ming W."/>
            <person name="Munidasa M."/>
            <person name="Muniz J."/>
            <person name="Nguyen L."/>
            <person name="Hughes D."/>
            <person name="Osuji N."/>
            <person name="Pu L.-L."/>
            <person name="Puazo M."/>
            <person name="Qu C."/>
            <person name="Quiroz J."/>
            <person name="Raj R."/>
            <person name="Weissenberger G."/>
            <person name="Xin Y."/>
            <person name="Zou X."/>
            <person name="Han Y."/>
            <person name="Worley K."/>
            <person name="Muzny D."/>
            <person name="Gibbs R."/>
        </authorList>
    </citation>
    <scope>NUCLEOTIDE SEQUENCE</scope>
    <source>
        <strain evidence="1">Sampled in the wild</strain>
    </source>
</reference>
<dbReference type="Proteomes" id="UP000792457">
    <property type="component" value="Unassembled WGS sequence"/>
</dbReference>
<evidence type="ECO:0000313" key="2">
    <source>
        <dbReference type="Proteomes" id="UP000792457"/>
    </source>
</evidence>
<dbReference type="InterPro" id="IPR013783">
    <property type="entry name" value="Ig-like_fold"/>
</dbReference>
<proteinExistence type="predicted"/>
<organism evidence="1 2">
    <name type="scientific">Ladona fulva</name>
    <name type="common">Scarce chaser dragonfly</name>
    <name type="synonym">Libellula fulva</name>
    <dbReference type="NCBI Taxonomy" id="123851"/>
    <lineage>
        <taxon>Eukaryota</taxon>
        <taxon>Metazoa</taxon>
        <taxon>Ecdysozoa</taxon>
        <taxon>Arthropoda</taxon>
        <taxon>Hexapoda</taxon>
        <taxon>Insecta</taxon>
        <taxon>Pterygota</taxon>
        <taxon>Palaeoptera</taxon>
        <taxon>Odonata</taxon>
        <taxon>Epiprocta</taxon>
        <taxon>Anisoptera</taxon>
        <taxon>Libelluloidea</taxon>
        <taxon>Libellulidae</taxon>
        <taxon>Ladona</taxon>
    </lineage>
</organism>
<accession>A0A8K0P1X5</accession>
<reference evidence="1" key="1">
    <citation type="submission" date="2013-04" db="EMBL/GenBank/DDBJ databases">
        <authorList>
            <person name="Qu J."/>
            <person name="Murali S.C."/>
            <person name="Bandaranaike D."/>
            <person name="Bellair M."/>
            <person name="Blankenburg K."/>
            <person name="Chao H."/>
            <person name="Dinh H."/>
            <person name="Doddapaneni H."/>
            <person name="Downs B."/>
            <person name="Dugan-Rocha S."/>
            <person name="Elkadiri S."/>
            <person name="Gnanaolivu R.D."/>
            <person name="Hernandez B."/>
            <person name="Javaid M."/>
            <person name="Jayaseelan J.C."/>
            <person name="Lee S."/>
            <person name="Li M."/>
            <person name="Ming W."/>
            <person name="Munidasa M."/>
            <person name="Muniz J."/>
            <person name="Nguyen L."/>
            <person name="Ongeri F."/>
            <person name="Osuji N."/>
            <person name="Pu L.-L."/>
            <person name="Puazo M."/>
            <person name="Qu C."/>
            <person name="Quiroz J."/>
            <person name="Raj R."/>
            <person name="Weissenberger G."/>
            <person name="Xin Y."/>
            <person name="Zou X."/>
            <person name="Han Y."/>
            <person name="Richards S."/>
            <person name="Worley K."/>
            <person name="Muzny D."/>
            <person name="Gibbs R."/>
        </authorList>
    </citation>
    <scope>NUCLEOTIDE SEQUENCE</scope>
    <source>
        <strain evidence="1">Sampled in the wild</strain>
    </source>
</reference>
<evidence type="ECO:0000313" key="1">
    <source>
        <dbReference type="EMBL" id="KAG8230032.1"/>
    </source>
</evidence>
<dbReference type="EMBL" id="KZ308460">
    <property type="protein sequence ID" value="KAG8230032.1"/>
    <property type="molecule type" value="Genomic_DNA"/>
</dbReference>
<sequence length="147" mass="15852">MSLPPILSHSDFPSFSVRFSVVTQGYNVEAKSVGGGAGGAEAGVPRGCSARLRCAIPSHVREWVRVVAWVREPSSLYIYPSLHGGEYSEPAEKNIQRGSIPLPPRPLPSNGGRHSIRNGPPVCFGCPLFTTEWKIPCCVASGLVPWR</sequence>
<name>A0A8K0P1X5_LADFU</name>
<protein>
    <submittedName>
        <fullName evidence="1">Uncharacterized protein</fullName>
    </submittedName>
</protein>
<dbReference type="Gene3D" id="2.60.40.10">
    <property type="entry name" value="Immunoglobulins"/>
    <property type="match status" value="1"/>
</dbReference>
<gene>
    <name evidence="1" type="ORF">J437_LFUL009998</name>
</gene>
<keyword evidence="2" id="KW-1185">Reference proteome</keyword>